<name>A0AAV9EY55_ACOCL</name>
<comment type="caution">
    <text evidence="1">The sequence shown here is derived from an EMBL/GenBank/DDBJ whole genome shotgun (WGS) entry which is preliminary data.</text>
</comment>
<evidence type="ECO:0000313" key="1">
    <source>
        <dbReference type="EMBL" id="KAK1318491.1"/>
    </source>
</evidence>
<proteinExistence type="predicted"/>
<reference evidence="1" key="1">
    <citation type="journal article" date="2023" name="Nat. Commun.">
        <title>Diploid and tetraploid genomes of Acorus and the evolution of monocots.</title>
        <authorList>
            <person name="Ma L."/>
            <person name="Liu K.W."/>
            <person name="Li Z."/>
            <person name="Hsiao Y.Y."/>
            <person name="Qi Y."/>
            <person name="Fu T."/>
            <person name="Tang G.D."/>
            <person name="Zhang D."/>
            <person name="Sun W.H."/>
            <person name="Liu D.K."/>
            <person name="Li Y."/>
            <person name="Chen G.Z."/>
            <person name="Liu X.D."/>
            <person name="Liao X.Y."/>
            <person name="Jiang Y.T."/>
            <person name="Yu X."/>
            <person name="Hao Y."/>
            <person name="Huang J."/>
            <person name="Zhao X.W."/>
            <person name="Ke S."/>
            <person name="Chen Y.Y."/>
            <person name="Wu W.L."/>
            <person name="Hsu J.L."/>
            <person name="Lin Y.F."/>
            <person name="Huang M.D."/>
            <person name="Li C.Y."/>
            <person name="Huang L."/>
            <person name="Wang Z.W."/>
            <person name="Zhao X."/>
            <person name="Zhong W.Y."/>
            <person name="Peng D.H."/>
            <person name="Ahmad S."/>
            <person name="Lan S."/>
            <person name="Zhang J.S."/>
            <person name="Tsai W.C."/>
            <person name="Van de Peer Y."/>
            <person name="Liu Z.J."/>
        </authorList>
    </citation>
    <scope>NUCLEOTIDE SEQUENCE</scope>
    <source>
        <strain evidence="1">CP</strain>
    </source>
</reference>
<evidence type="ECO:0000313" key="2">
    <source>
        <dbReference type="Proteomes" id="UP001180020"/>
    </source>
</evidence>
<dbReference type="EMBL" id="JAUJYO010000004">
    <property type="protein sequence ID" value="KAK1318491.1"/>
    <property type="molecule type" value="Genomic_DNA"/>
</dbReference>
<protein>
    <submittedName>
        <fullName evidence="1">Uncharacterized protein</fullName>
    </submittedName>
</protein>
<gene>
    <name evidence="1" type="ORF">QJS10_CPB04g00074</name>
</gene>
<accession>A0AAV9EY55</accession>
<reference evidence="1" key="2">
    <citation type="submission" date="2023-06" db="EMBL/GenBank/DDBJ databases">
        <authorList>
            <person name="Ma L."/>
            <person name="Liu K.-W."/>
            <person name="Li Z."/>
            <person name="Hsiao Y.-Y."/>
            <person name="Qi Y."/>
            <person name="Fu T."/>
            <person name="Tang G."/>
            <person name="Zhang D."/>
            <person name="Sun W.-H."/>
            <person name="Liu D.-K."/>
            <person name="Li Y."/>
            <person name="Chen G.-Z."/>
            <person name="Liu X.-D."/>
            <person name="Liao X.-Y."/>
            <person name="Jiang Y.-T."/>
            <person name="Yu X."/>
            <person name="Hao Y."/>
            <person name="Huang J."/>
            <person name="Zhao X.-W."/>
            <person name="Ke S."/>
            <person name="Chen Y.-Y."/>
            <person name="Wu W.-L."/>
            <person name="Hsu J.-L."/>
            <person name="Lin Y.-F."/>
            <person name="Huang M.-D."/>
            <person name="Li C.-Y."/>
            <person name="Huang L."/>
            <person name="Wang Z.-W."/>
            <person name="Zhao X."/>
            <person name="Zhong W.-Y."/>
            <person name="Peng D.-H."/>
            <person name="Ahmad S."/>
            <person name="Lan S."/>
            <person name="Zhang J.-S."/>
            <person name="Tsai W.-C."/>
            <person name="Van De Peer Y."/>
            <person name="Liu Z.-J."/>
        </authorList>
    </citation>
    <scope>NUCLEOTIDE SEQUENCE</scope>
    <source>
        <strain evidence="1">CP</strain>
        <tissue evidence="1">Leaves</tissue>
    </source>
</reference>
<dbReference type="Proteomes" id="UP001180020">
    <property type="component" value="Unassembled WGS sequence"/>
</dbReference>
<organism evidence="1 2">
    <name type="scientific">Acorus calamus</name>
    <name type="common">Sweet flag</name>
    <dbReference type="NCBI Taxonomy" id="4465"/>
    <lineage>
        <taxon>Eukaryota</taxon>
        <taxon>Viridiplantae</taxon>
        <taxon>Streptophyta</taxon>
        <taxon>Embryophyta</taxon>
        <taxon>Tracheophyta</taxon>
        <taxon>Spermatophyta</taxon>
        <taxon>Magnoliopsida</taxon>
        <taxon>Liliopsida</taxon>
        <taxon>Acoraceae</taxon>
        <taxon>Acorus</taxon>
    </lineage>
</organism>
<dbReference type="AlphaFoldDB" id="A0AAV9EY55"/>
<sequence length="170" mass="20214">MDPHDGGMKYMECLPPCILCMPNEAYDALPRDYCKDAFMIFEKMLERKIASEGEDFIRVDSRPGDLLVQMDMEELKQKYPIVLEYDYIYFIQLRIILLQRCKAIETCYKLMEFFAENYYPGIIIEWVERDKAELDKIIRGTVTTDALIVNRYSSFSILFSMFKYLTCLFF</sequence>
<keyword evidence="2" id="KW-1185">Reference proteome</keyword>